<feature type="transmembrane region" description="Helical" evidence="1">
    <location>
        <begin position="49"/>
        <end position="74"/>
    </location>
</feature>
<dbReference type="Proteomes" id="UP000177941">
    <property type="component" value="Unassembled WGS sequence"/>
</dbReference>
<accession>A0A1G1XCK5</accession>
<organism evidence="2 3">
    <name type="scientific">Candidatus Andersenbacteria bacterium RIFCSPHIGHO2_12_FULL_45_11b</name>
    <dbReference type="NCBI Taxonomy" id="1797282"/>
    <lineage>
        <taxon>Bacteria</taxon>
        <taxon>Candidatus Anderseniibacteriota</taxon>
    </lineage>
</organism>
<reference evidence="2 3" key="1">
    <citation type="journal article" date="2016" name="Nat. Commun.">
        <title>Thousands of microbial genomes shed light on interconnected biogeochemical processes in an aquifer system.</title>
        <authorList>
            <person name="Anantharaman K."/>
            <person name="Brown C.T."/>
            <person name="Hug L.A."/>
            <person name="Sharon I."/>
            <person name="Castelle C.J."/>
            <person name="Probst A.J."/>
            <person name="Thomas B.C."/>
            <person name="Singh A."/>
            <person name="Wilkins M.J."/>
            <person name="Karaoz U."/>
            <person name="Brodie E.L."/>
            <person name="Williams K.H."/>
            <person name="Hubbard S.S."/>
            <person name="Banfield J.F."/>
        </authorList>
    </citation>
    <scope>NUCLEOTIDE SEQUENCE [LARGE SCALE GENOMIC DNA]</scope>
</reference>
<dbReference type="EMBL" id="MHHS01000012">
    <property type="protein sequence ID" value="OGY37320.1"/>
    <property type="molecule type" value="Genomic_DNA"/>
</dbReference>
<gene>
    <name evidence="2" type="ORF">A3E36_02510</name>
</gene>
<sequence length="83" mass="9525">MSFLFFFLGFIMMAAGFTMVWKTAWWDENWGDVGAMFGLRGSSLEHWKIGGVILLFLGFLIAFGIFEAFFNLTIGQFLPNNQR</sequence>
<evidence type="ECO:0000313" key="3">
    <source>
        <dbReference type="Proteomes" id="UP000177941"/>
    </source>
</evidence>
<name>A0A1G1XCK5_9BACT</name>
<keyword evidence="1" id="KW-1133">Transmembrane helix</keyword>
<evidence type="ECO:0000313" key="2">
    <source>
        <dbReference type="EMBL" id="OGY37320.1"/>
    </source>
</evidence>
<evidence type="ECO:0000256" key="1">
    <source>
        <dbReference type="SAM" id="Phobius"/>
    </source>
</evidence>
<comment type="caution">
    <text evidence="2">The sequence shown here is derived from an EMBL/GenBank/DDBJ whole genome shotgun (WGS) entry which is preliminary data.</text>
</comment>
<proteinExistence type="predicted"/>
<keyword evidence="1" id="KW-0812">Transmembrane</keyword>
<dbReference type="AlphaFoldDB" id="A0A1G1XCK5"/>
<protein>
    <submittedName>
        <fullName evidence="2">Uncharacterized protein</fullName>
    </submittedName>
</protein>
<keyword evidence="1" id="KW-0472">Membrane</keyword>